<proteinExistence type="predicted"/>
<feature type="chain" id="PRO_5044745242" description="DUF3221 domain-containing protein" evidence="1">
    <location>
        <begin position="25"/>
        <end position="118"/>
    </location>
</feature>
<dbReference type="RefSeq" id="WP_036671774.1">
    <property type="nucleotide sequence ID" value="NZ_CP145892.1"/>
</dbReference>
<feature type="signal peptide" evidence="1">
    <location>
        <begin position="1"/>
        <end position="24"/>
    </location>
</feature>
<reference evidence="2 3" key="1">
    <citation type="submission" date="2024-02" db="EMBL/GenBank/DDBJ databases">
        <title>Complete sequences of two Paenibacillus sp. strains and one Lysinibacillus strain isolated from the environment on STAA medium highlight biotechnological potential.</title>
        <authorList>
            <person name="Attere S.A."/>
            <person name="Piche L.C."/>
            <person name="Intertaglia L."/>
            <person name="Lami R."/>
            <person name="Charette S.J."/>
            <person name="Vincent A.T."/>
        </authorList>
    </citation>
    <scope>NUCLEOTIDE SEQUENCE [LARGE SCALE GENOMIC DNA]</scope>
    <source>
        <strain evidence="2 3">Y5S-7</strain>
    </source>
</reference>
<accession>A0ABD8ASM6</accession>
<sequence>MSIARRLSLLPVIMLLLTLGCAEKSVEQGKEKPHVRGIITDFEEERGQVLIENKEDHGVDSGPIWVSLSKDAELIIEEEIVTVSLDETLVGRSAEVWSNGVIAQSYPPQTKAVKMVIH</sequence>
<evidence type="ECO:0000313" key="3">
    <source>
        <dbReference type="Proteomes" id="UP001364764"/>
    </source>
</evidence>
<evidence type="ECO:0008006" key="4">
    <source>
        <dbReference type="Google" id="ProtNLM"/>
    </source>
</evidence>
<dbReference type="GeneID" id="93479740"/>
<dbReference type="EMBL" id="CP145892">
    <property type="protein sequence ID" value="WWP20536.1"/>
    <property type="molecule type" value="Genomic_DNA"/>
</dbReference>
<keyword evidence="1" id="KW-0732">Signal</keyword>
<dbReference type="PROSITE" id="PS51257">
    <property type="entry name" value="PROKAR_LIPOPROTEIN"/>
    <property type="match status" value="1"/>
</dbReference>
<protein>
    <recommendedName>
        <fullName evidence="4">DUF3221 domain-containing protein</fullName>
    </recommendedName>
</protein>
<organism evidence="2 3">
    <name type="scientific">Paenibacillus amylolyticus</name>
    <dbReference type="NCBI Taxonomy" id="1451"/>
    <lineage>
        <taxon>Bacteria</taxon>
        <taxon>Bacillati</taxon>
        <taxon>Bacillota</taxon>
        <taxon>Bacilli</taxon>
        <taxon>Bacillales</taxon>
        <taxon>Paenibacillaceae</taxon>
        <taxon>Paenibacillus</taxon>
    </lineage>
</organism>
<evidence type="ECO:0000313" key="2">
    <source>
        <dbReference type="EMBL" id="WWP20536.1"/>
    </source>
</evidence>
<gene>
    <name evidence="2" type="ORF">V6668_29705</name>
</gene>
<dbReference type="AlphaFoldDB" id="A0ABD8ASM6"/>
<evidence type="ECO:0000256" key="1">
    <source>
        <dbReference type="SAM" id="SignalP"/>
    </source>
</evidence>
<name>A0ABD8ASM6_PAEAM</name>
<dbReference type="Proteomes" id="UP001364764">
    <property type="component" value="Chromosome"/>
</dbReference>